<dbReference type="AlphaFoldDB" id="A0A7W9NKT2"/>
<reference evidence="1 2" key="1">
    <citation type="submission" date="2020-08" db="EMBL/GenBank/DDBJ databases">
        <title>Sequencing the genomes of 1000 actinobacteria strains.</title>
        <authorList>
            <person name="Klenk H.-P."/>
        </authorList>
    </citation>
    <scope>NUCLEOTIDE SEQUENCE [LARGE SCALE GENOMIC DNA]</scope>
    <source>
        <strain evidence="1 2">DSM 43851</strain>
    </source>
</reference>
<name>A0A7W9NKT2_9PSEU</name>
<evidence type="ECO:0008006" key="3">
    <source>
        <dbReference type="Google" id="ProtNLM"/>
    </source>
</evidence>
<dbReference type="SUPFAM" id="SSF53756">
    <property type="entry name" value="UDP-Glycosyltransferase/glycogen phosphorylase"/>
    <property type="match status" value="1"/>
</dbReference>
<comment type="caution">
    <text evidence="1">The sequence shown here is derived from an EMBL/GenBank/DDBJ whole genome shotgun (WGS) entry which is preliminary data.</text>
</comment>
<dbReference type="Gene3D" id="3.40.50.2000">
    <property type="entry name" value="Glycogen Phosphorylase B"/>
    <property type="match status" value="1"/>
</dbReference>
<accession>A0A7W9NKT2</accession>
<evidence type="ECO:0000313" key="2">
    <source>
        <dbReference type="Proteomes" id="UP000585638"/>
    </source>
</evidence>
<organism evidence="1 2">
    <name type="scientific">Kutzneria kofuensis</name>
    <dbReference type="NCBI Taxonomy" id="103725"/>
    <lineage>
        <taxon>Bacteria</taxon>
        <taxon>Bacillati</taxon>
        <taxon>Actinomycetota</taxon>
        <taxon>Actinomycetes</taxon>
        <taxon>Pseudonocardiales</taxon>
        <taxon>Pseudonocardiaceae</taxon>
        <taxon>Kutzneria</taxon>
    </lineage>
</organism>
<protein>
    <recommendedName>
        <fullName evidence="3">Glycosyltransferase involved in cell wall biosynthesis</fullName>
    </recommendedName>
</protein>
<keyword evidence="2" id="KW-1185">Reference proteome</keyword>
<dbReference type="Proteomes" id="UP000585638">
    <property type="component" value="Unassembled WGS sequence"/>
</dbReference>
<sequence length="422" mass="45974">MSGSSALASAQPFGFGPAAKLVAVVDHLGAARASFYGNGIALRYAQVNGDHFDAVEEFDFSDLDAAMHLVGSFDYALSVMEPRLVLACVRRGVPVMFFDSLFGFWRLDHDLADLADVARTIRAGDDAQAAAAFAGLSVHESMVVSHMIATRSYAQMFPGVARRRDQLAELGFDTVTATGSMANLAEIEHLRGLEPRLSRTLVLNLGGFTNAFLDYDRRGGYVDILMAWTEHVARTRDDFDEIVICTGAFGDSFERRIGDVVLRCGLVPHAEFLRLVARRPVYLTPPGLTSLHEAVVIGTPAMLLPSQHYGHEFNRRSLDGTSVARWSASFDGLGIPVELPDDDLQGTLALAELADRIRADEALLAAFVANMDRELDAFVSRTDRDSEQWITDLGAVFAGEPIARVMATIEEEVGRVHASKPL</sequence>
<evidence type="ECO:0000313" key="1">
    <source>
        <dbReference type="EMBL" id="MBB5896345.1"/>
    </source>
</evidence>
<dbReference type="RefSeq" id="WP_184868014.1">
    <property type="nucleotide sequence ID" value="NZ_BAAAWY010000101.1"/>
</dbReference>
<gene>
    <name evidence="1" type="ORF">BJ998_007541</name>
</gene>
<proteinExistence type="predicted"/>
<dbReference type="EMBL" id="JACHIR010000001">
    <property type="protein sequence ID" value="MBB5896345.1"/>
    <property type="molecule type" value="Genomic_DNA"/>
</dbReference>